<evidence type="ECO:0000313" key="15">
    <source>
        <dbReference type="Proteomes" id="UP000504623"/>
    </source>
</evidence>
<keyword evidence="7 12" id="KW-0838">Vasoactive</keyword>
<keyword evidence="5" id="KW-0372">Hormone</keyword>
<evidence type="ECO:0000256" key="7">
    <source>
        <dbReference type="ARBA" id="ARBA00022858"/>
    </source>
</evidence>
<dbReference type="PANTHER" id="PTHR14066">
    <property type="entry name" value="ATRIAL NATRIURETIC FACTOR PRECURSOR"/>
    <property type="match status" value="1"/>
</dbReference>
<evidence type="ECO:0000256" key="1">
    <source>
        <dbReference type="ARBA" id="ARBA00004613"/>
    </source>
</evidence>
<dbReference type="GO" id="GO:0005179">
    <property type="term" value="F:hormone activity"/>
    <property type="evidence" value="ECO:0007669"/>
    <property type="project" value="UniProtKB-KW"/>
</dbReference>
<keyword evidence="6 14" id="KW-0732">Signal</keyword>
<dbReference type="PRINTS" id="PR00712">
    <property type="entry name" value="BNATPEPTIDE"/>
</dbReference>
<dbReference type="CTD" id="4879"/>
<proteinExistence type="inferred from homology"/>
<dbReference type="InterPro" id="IPR002408">
    <property type="entry name" value="Natriuretic_peptide_brain"/>
</dbReference>
<dbReference type="GO" id="GO:0003085">
    <property type="term" value="P:negative regulation of systemic arterial blood pressure"/>
    <property type="evidence" value="ECO:0007669"/>
    <property type="project" value="TreeGrafter"/>
</dbReference>
<evidence type="ECO:0000256" key="5">
    <source>
        <dbReference type="ARBA" id="ARBA00022702"/>
    </source>
</evidence>
<feature type="chain" id="PRO_5039241368" description="Natriuretic peptides B" evidence="14">
    <location>
        <begin position="27"/>
        <end position="205"/>
    </location>
</feature>
<evidence type="ECO:0000256" key="14">
    <source>
        <dbReference type="SAM" id="SignalP"/>
    </source>
</evidence>
<name>A0A9B0WQN9_CHRAS</name>
<evidence type="ECO:0000256" key="10">
    <source>
        <dbReference type="ARBA" id="ARBA00032322"/>
    </source>
</evidence>
<dbReference type="InterPro" id="IPR050787">
    <property type="entry name" value="Natriuretic_peptide"/>
</dbReference>
<gene>
    <name evidence="16" type="primary">NPPB</name>
</gene>
<dbReference type="SMART" id="SM00183">
    <property type="entry name" value="NAT_PEP"/>
    <property type="match status" value="1"/>
</dbReference>
<dbReference type="GO" id="GO:0006182">
    <property type="term" value="P:cGMP biosynthetic process"/>
    <property type="evidence" value="ECO:0007669"/>
    <property type="project" value="TreeGrafter"/>
</dbReference>
<keyword evidence="4" id="KW-0964">Secreted</keyword>
<evidence type="ECO:0000256" key="8">
    <source>
        <dbReference type="ARBA" id="ARBA00023157"/>
    </source>
</evidence>
<dbReference type="GeneID" id="102823727"/>
<evidence type="ECO:0000256" key="3">
    <source>
        <dbReference type="ARBA" id="ARBA00020075"/>
    </source>
</evidence>
<keyword evidence="8" id="KW-1015">Disulfide bond</keyword>
<dbReference type="AlphaFoldDB" id="A0A9B0WQN9"/>
<dbReference type="InterPro" id="IPR000663">
    <property type="entry name" value="Natr_peptide"/>
</dbReference>
<evidence type="ECO:0000313" key="16">
    <source>
        <dbReference type="RefSeq" id="XP_006866489.1"/>
    </source>
</evidence>
<evidence type="ECO:0000256" key="2">
    <source>
        <dbReference type="ARBA" id="ARBA00009041"/>
    </source>
</evidence>
<evidence type="ECO:0000256" key="12">
    <source>
        <dbReference type="RuleBase" id="RU003686"/>
    </source>
</evidence>
<evidence type="ECO:0000256" key="13">
    <source>
        <dbReference type="SAM" id="MobiDB-lite"/>
    </source>
</evidence>
<evidence type="ECO:0000256" key="6">
    <source>
        <dbReference type="ARBA" id="ARBA00022729"/>
    </source>
</evidence>
<evidence type="ECO:0000256" key="4">
    <source>
        <dbReference type="ARBA" id="ARBA00022525"/>
    </source>
</evidence>
<dbReference type="Pfam" id="PF00212">
    <property type="entry name" value="ANP"/>
    <property type="match status" value="1"/>
</dbReference>
<feature type="signal peptide" evidence="14">
    <location>
        <begin position="1"/>
        <end position="26"/>
    </location>
</feature>
<dbReference type="GO" id="GO:0005615">
    <property type="term" value="C:extracellular space"/>
    <property type="evidence" value="ECO:0007669"/>
    <property type="project" value="TreeGrafter"/>
</dbReference>
<feature type="compositionally biased region" description="Polar residues" evidence="13">
    <location>
        <begin position="93"/>
        <end position="105"/>
    </location>
</feature>
<reference evidence="16" key="1">
    <citation type="submission" date="2025-08" db="UniProtKB">
        <authorList>
            <consortium name="RefSeq"/>
        </authorList>
    </citation>
    <scope>IDENTIFICATION</scope>
    <source>
        <tissue evidence="16">Spleen</tissue>
    </source>
</reference>
<dbReference type="GO" id="GO:0019934">
    <property type="term" value="P:cGMP-mediated signaling"/>
    <property type="evidence" value="ECO:0007669"/>
    <property type="project" value="TreeGrafter"/>
</dbReference>
<keyword evidence="15" id="KW-1185">Reference proteome</keyword>
<dbReference type="GO" id="GO:0051427">
    <property type="term" value="F:hormone receptor binding"/>
    <property type="evidence" value="ECO:0007669"/>
    <property type="project" value="TreeGrafter"/>
</dbReference>
<comment type="subcellular location">
    <subcellularLocation>
        <location evidence="1 12">Secreted</location>
    </subcellularLocation>
</comment>
<evidence type="ECO:0000256" key="11">
    <source>
        <dbReference type="ARBA" id="ARBA00032369"/>
    </source>
</evidence>
<dbReference type="GO" id="GO:0007218">
    <property type="term" value="P:neuropeptide signaling pathway"/>
    <property type="evidence" value="ECO:0007669"/>
    <property type="project" value="TreeGrafter"/>
</dbReference>
<dbReference type="InterPro" id="IPR030480">
    <property type="entry name" value="Natr_peptide_CS"/>
</dbReference>
<dbReference type="RefSeq" id="XP_006866489.1">
    <property type="nucleotide sequence ID" value="XM_006866427.1"/>
</dbReference>
<organism evidence="15 16">
    <name type="scientific">Chrysochloris asiatica</name>
    <name type="common">Cape golden mole</name>
    <dbReference type="NCBI Taxonomy" id="185453"/>
    <lineage>
        <taxon>Eukaryota</taxon>
        <taxon>Metazoa</taxon>
        <taxon>Chordata</taxon>
        <taxon>Craniata</taxon>
        <taxon>Vertebrata</taxon>
        <taxon>Euteleostomi</taxon>
        <taxon>Mammalia</taxon>
        <taxon>Eutheria</taxon>
        <taxon>Afrotheria</taxon>
        <taxon>Chrysochloridae</taxon>
        <taxon>Chrysochlorinae</taxon>
        <taxon>Chrysochloris</taxon>
    </lineage>
</organism>
<dbReference type="PANTHER" id="PTHR14066:SF10">
    <property type="entry name" value="NATRIURETIC PEPTIDES B"/>
    <property type="match status" value="1"/>
</dbReference>
<comment type="similarity">
    <text evidence="2 12">Belongs to the natriuretic peptide family.</text>
</comment>
<dbReference type="GO" id="GO:0007168">
    <property type="term" value="P:receptor guanylyl cyclase signaling pathway"/>
    <property type="evidence" value="ECO:0007669"/>
    <property type="project" value="TreeGrafter"/>
</dbReference>
<accession>A0A9B0WQN9</accession>
<sequence>MDPQTSLTWALLSLLFLHLLPQEGCSHSLGNPDLATEVPSAQFLSSCPLQKLLFHLQDKFSKLGRDQLALESRQQDNGSVEDWEVAPMGAPRPSNNQKRPNSSKKGSGCFGRKIDRISSASGLGCNGELLPQHPTSMLHTHIFPMWSIIKSILGFYWLQKWLRVEQSCGPRRLNHFPEIICGNVILEVFPHQRLVSKGISGRQAV</sequence>
<dbReference type="GO" id="GO:0097746">
    <property type="term" value="P:blood vessel diameter maintenance"/>
    <property type="evidence" value="ECO:0007669"/>
    <property type="project" value="UniProtKB-KW"/>
</dbReference>
<dbReference type="GO" id="GO:0005737">
    <property type="term" value="C:cytoplasm"/>
    <property type="evidence" value="ECO:0007669"/>
    <property type="project" value="TreeGrafter"/>
</dbReference>
<dbReference type="OrthoDB" id="9892281at2759"/>
<evidence type="ECO:0000256" key="9">
    <source>
        <dbReference type="ARBA" id="ARBA00031802"/>
    </source>
</evidence>
<feature type="region of interest" description="Disordered" evidence="13">
    <location>
        <begin position="71"/>
        <end position="109"/>
    </location>
</feature>
<dbReference type="Proteomes" id="UP000504623">
    <property type="component" value="Unplaced"/>
</dbReference>
<protein>
    <recommendedName>
        <fullName evidence="3">Natriuretic peptides B</fullName>
    </recommendedName>
    <alternativeName>
        <fullName evidence="9">Brain natriuretic factor prohormone</fullName>
    </alternativeName>
    <alternativeName>
        <fullName evidence="10">Gamma-brain natriuretic peptide</fullName>
    </alternativeName>
    <alternativeName>
        <fullName evidence="11">Iso-ANP</fullName>
    </alternativeName>
</protein>
<dbReference type="PROSITE" id="PS00263">
    <property type="entry name" value="NATRIURETIC_PEPTIDE"/>
    <property type="match status" value="1"/>
</dbReference>